<sequence length="277" mass="31924">MTASAIVLTAALLSWRADIEAKSGTQLYVAVVEHDDAANTYTLDRATPNRAQFASYLKQEGFLDQFSRMYSVMIHHKEEGRNAFLVMLNGARRKEWSGNEEALLAHEFGHAWIKAEGYPTPIFVNNRWACVGIHAGDITQHVLIRTEMERRGIDHKTFWLKSLEEASNQLEAGPPPPESDRCRRVQQVAQLVDIALGLKPGEWVGQEKYEQRVHKAMPEVEGTTREVVEYMRKHNMVNRDEHREALKFVFEKLKDLAYARTNDYRVYVTLKRYPHVT</sequence>
<evidence type="ECO:0000313" key="2">
    <source>
        <dbReference type="Proteomes" id="UP000593892"/>
    </source>
</evidence>
<dbReference type="RefSeq" id="WP_194451604.1">
    <property type="nucleotide sequence ID" value="NZ_CP063849.1"/>
</dbReference>
<dbReference type="Proteomes" id="UP000593892">
    <property type="component" value="Chromosome"/>
</dbReference>
<reference evidence="1 2" key="1">
    <citation type="submission" date="2020-10" db="EMBL/GenBank/DDBJ databases">
        <title>Complete genome sequence of Paludibaculum fermentans P105T, a facultatively anaerobic acidobacterium capable of dissimilatory Fe(III) reduction.</title>
        <authorList>
            <person name="Dedysh S.N."/>
            <person name="Beletsky A.V."/>
            <person name="Kulichevskaya I.S."/>
            <person name="Mardanov A.V."/>
            <person name="Ravin N.V."/>
        </authorList>
    </citation>
    <scope>NUCLEOTIDE SEQUENCE [LARGE SCALE GENOMIC DNA]</scope>
    <source>
        <strain evidence="1 2">P105</strain>
    </source>
</reference>
<gene>
    <name evidence="1" type="ORF">IRI77_08290</name>
</gene>
<dbReference type="EMBL" id="CP063849">
    <property type="protein sequence ID" value="QOY89941.1"/>
    <property type="molecule type" value="Genomic_DNA"/>
</dbReference>
<keyword evidence="2" id="KW-1185">Reference proteome</keyword>
<protein>
    <submittedName>
        <fullName evidence="1">Uncharacterized protein</fullName>
    </submittedName>
</protein>
<dbReference type="AlphaFoldDB" id="A0A7S7NU97"/>
<name>A0A7S7NU97_PALFE</name>
<organism evidence="1 2">
    <name type="scientific">Paludibaculum fermentans</name>
    <dbReference type="NCBI Taxonomy" id="1473598"/>
    <lineage>
        <taxon>Bacteria</taxon>
        <taxon>Pseudomonadati</taxon>
        <taxon>Acidobacteriota</taxon>
        <taxon>Terriglobia</taxon>
        <taxon>Bryobacterales</taxon>
        <taxon>Bryobacteraceae</taxon>
        <taxon>Paludibaculum</taxon>
    </lineage>
</organism>
<evidence type="ECO:0000313" key="1">
    <source>
        <dbReference type="EMBL" id="QOY89941.1"/>
    </source>
</evidence>
<dbReference type="KEGG" id="pfer:IRI77_08290"/>
<proteinExistence type="predicted"/>
<accession>A0A7S7NU97</accession>